<evidence type="ECO:0000259" key="2">
    <source>
        <dbReference type="Pfam" id="PF05089"/>
    </source>
</evidence>
<dbReference type="GO" id="GO:0016787">
    <property type="term" value="F:hydrolase activity"/>
    <property type="evidence" value="ECO:0007669"/>
    <property type="project" value="UniProtKB-KW"/>
</dbReference>
<keyword evidence="6" id="KW-1185">Reference proteome</keyword>
<evidence type="ECO:0000313" key="5">
    <source>
        <dbReference type="EMBL" id="PTL55558.1"/>
    </source>
</evidence>
<evidence type="ECO:0000313" key="6">
    <source>
        <dbReference type="Proteomes" id="UP000240739"/>
    </source>
</evidence>
<dbReference type="PANTHER" id="PTHR12872">
    <property type="entry name" value="ALPHA-N-ACETYLGLUCOSAMINIDASE"/>
    <property type="match status" value="1"/>
</dbReference>
<dbReference type="Pfam" id="PF12972">
    <property type="entry name" value="NAGLU_C"/>
    <property type="match status" value="1"/>
</dbReference>
<reference evidence="5 6" key="1">
    <citation type="submission" date="2018-03" db="EMBL/GenBank/DDBJ databases">
        <title>Aquarubrobacter algicola gen. nov., sp. nov., a novel actinobacterium isolated from shallow eutrophic lake during the end of cyanobacterial harmful algal blooms.</title>
        <authorList>
            <person name="Chun S.J."/>
        </authorList>
    </citation>
    <scope>NUCLEOTIDE SEQUENCE [LARGE SCALE GENOMIC DNA]</scope>
    <source>
        <strain evidence="5 6">Seoho-28</strain>
    </source>
</reference>
<name>A0A2T4UDI0_9ACTN</name>
<evidence type="ECO:0000259" key="4">
    <source>
        <dbReference type="Pfam" id="PF12972"/>
    </source>
</evidence>
<feature type="domain" description="Alpha-N-acetylglucosaminidase tim-barrel" evidence="2">
    <location>
        <begin position="128"/>
        <end position="460"/>
    </location>
</feature>
<evidence type="ECO:0000256" key="1">
    <source>
        <dbReference type="ARBA" id="ARBA00022801"/>
    </source>
</evidence>
<accession>A0A2T4UDI0</accession>
<proteinExistence type="predicted"/>
<protein>
    <recommendedName>
        <fullName evidence="7">Alpha-N-acetylglucosaminidase</fullName>
    </recommendedName>
</protein>
<dbReference type="AlphaFoldDB" id="A0A2T4UDI0"/>
<dbReference type="Proteomes" id="UP000240739">
    <property type="component" value="Unassembled WGS sequence"/>
</dbReference>
<evidence type="ECO:0008006" key="7">
    <source>
        <dbReference type="Google" id="ProtNLM"/>
    </source>
</evidence>
<gene>
    <name evidence="5" type="ORF">C7Y72_18095</name>
</gene>
<organism evidence="5 6">
    <name type="scientific">Paraconexibacter algicola</name>
    <dbReference type="NCBI Taxonomy" id="2133960"/>
    <lineage>
        <taxon>Bacteria</taxon>
        <taxon>Bacillati</taxon>
        <taxon>Actinomycetota</taxon>
        <taxon>Thermoleophilia</taxon>
        <taxon>Solirubrobacterales</taxon>
        <taxon>Paraconexibacteraceae</taxon>
        <taxon>Paraconexibacter</taxon>
    </lineage>
</organism>
<keyword evidence="1" id="KW-0378">Hydrolase</keyword>
<sequence length="749" mass="82985">MVALTVGTADVARAATPERACTATRAAGDGPGTAAVRAAVRRMVPRLASCLTLRLTPARADGLDALSVRASRGRVLLRGSSRVALVRAVRVYVEDVLRGELSREARRVPSRALLPRRPLRRTSPYRVRYTNNFTVAGYTTPYWSWAEWERELDHLAYSGINAALVMVGQELAYYRTLREFGYDDREARDWLVLPAHQPWQWLGNHMEFGPAPSMSLMERRAELGRRIVRRMHELGIDPVIPGFAGTVPWDYVVRNPGSVAIPQIYLAGPSAPMLDPSTPGYAAFASRLYVHQNELFGRIDSRTVNVFHEESTPIALGGAAAVARTIERTLRDASPDYRWYLEGWKTVPGLVFPEQRGDLFETPPQAVLDVADRSRLMVVDLTGEAWKHRDGYGGAPWLRGVLTNFGGRRPLYGPLTQYAEQIPRTAADPARGAFSGVAITPEGFDTNPVVWSFLADLAWREGPVDAGAWMRARVRNRYGRDDPDAQAAWATILRTAYGRDNGQSGAYGGADSLLNARPSLTAVRSGSAAPNVLQYDPAELEGAWRRLLAAAPRLARTATYRYDLVDVTRQVLANRARVLLPRLNAAYAARDRAAFDRLSAAYLELFDLQERLLATSDGFLLGPWIAAARSWAESDAEAADLEFDARSILTIWAQRAGSVFDNVRIDDYANRDWAGMTGGYYRPRWAAYLQALSAELAKPLPADQATVTSRFDWWAIGERFSRDRTAFPTRPQGDPVAAARAVERALRTG</sequence>
<dbReference type="InterPro" id="IPR024732">
    <property type="entry name" value="NAGLU_C"/>
</dbReference>
<dbReference type="Pfam" id="PF12971">
    <property type="entry name" value="NAGLU_N"/>
    <property type="match status" value="1"/>
</dbReference>
<dbReference type="EMBL" id="PYYB01000003">
    <property type="protein sequence ID" value="PTL55558.1"/>
    <property type="molecule type" value="Genomic_DNA"/>
</dbReference>
<dbReference type="InterPro" id="IPR007781">
    <property type="entry name" value="NAGLU"/>
</dbReference>
<dbReference type="InterPro" id="IPR029018">
    <property type="entry name" value="Hex-like_dom2"/>
</dbReference>
<dbReference type="Gene3D" id="3.30.379.10">
    <property type="entry name" value="Chitobiase/beta-hexosaminidase domain 2-like"/>
    <property type="match status" value="1"/>
</dbReference>
<dbReference type="InterPro" id="IPR024733">
    <property type="entry name" value="NAGLU_tim-barrel"/>
</dbReference>
<dbReference type="InterPro" id="IPR024240">
    <property type="entry name" value="NAGLU_N"/>
</dbReference>
<feature type="domain" description="Alpha-N-acetylglucosaminidase C-terminal" evidence="4">
    <location>
        <begin position="469"/>
        <end position="742"/>
    </location>
</feature>
<dbReference type="PANTHER" id="PTHR12872:SF1">
    <property type="entry name" value="ALPHA-N-ACETYLGLUCOSAMINIDASE"/>
    <property type="match status" value="1"/>
</dbReference>
<evidence type="ECO:0000259" key="3">
    <source>
        <dbReference type="Pfam" id="PF12971"/>
    </source>
</evidence>
<dbReference type="GO" id="GO:0005975">
    <property type="term" value="P:carbohydrate metabolic process"/>
    <property type="evidence" value="ECO:0007669"/>
    <property type="project" value="UniProtKB-ARBA"/>
</dbReference>
<comment type="caution">
    <text evidence="5">The sequence shown here is derived from an EMBL/GenBank/DDBJ whole genome shotgun (WGS) entry which is preliminary data.</text>
</comment>
<dbReference type="Pfam" id="PF05089">
    <property type="entry name" value="NAGLU"/>
    <property type="match status" value="1"/>
</dbReference>
<feature type="domain" description="Alpha-N-acetylglucosaminidase N-terminal" evidence="3">
    <location>
        <begin position="34"/>
        <end position="115"/>
    </location>
</feature>
<dbReference type="Gene3D" id="1.20.120.670">
    <property type="entry name" value="N-acetyl-b-d-glucoasminidase"/>
    <property type="match status" value="1"/>
</dbReference>
<dbReference type="Gene3D" id="3.20.20.80">
    <property type="entry name" value="Glycosidases"/>
    <property type="match status" value="1"/>
</dbReference>